<feature type="transmembrane region" description="Helical" evidence="1">
    <location>
        <begin position="6"/>
        <end position="23"/>
    </location>
</feature>
<protein>
    <submittedName>
        <fullName evidence="2">Beta propeller domain protein</fullName>
    </submittedName>
</protein>
<organism evidence="2 3">
    <name type="scientific">Haloplasma contractile SSD-17B</name>
    <dbReference type="NCBI Taxonomy" id="1033810"/>
    <lineage>
        <taxon>Bacteria</taxon>
        <taxon>Bacillati</taxon>
        <taxon>Mycoplasmatota</taxon>
        <taxon>Mollicutes</taxon>
        <taxon>Haloplasmatales</taxon>
        <taxon>Haloplasmataceae</taxon>
        <taxon>Haloplasma</taxon>
    </lineage>
</organism>
<dbReference type="InterPro" id="IPR014441">
    <property type="entry name" value="UCP006425_b-propeller"/>
</dbReference>
<proteinExistence type="predicted"/>
<dbReference type="Proteomes" id="UP000005707">
    <property type="component" value="Unassembled WGS sequence"/>
</dbReference>
<keyword evidence="1" id="KW-0472">Membrane</keyword>
<evidence type="ECO:0000256" key="1">
    <source>
        <dbReference type="SAM" id="Phobius"/>
    </source>
</evidence>
<gene>
    <name evidence="2" type="ORF">HLPCO_000959</name>
</gene>
<reference evidence="2 3" key="1">
    <citation type="journal article" date="2011" name="J. Bacteriol.">
        <title>Genome sequence of Haloplasma contractile, an unusual contractile bacterium from a deep-sea anoxic brine lake.</title>
        <authorList>
            <person name="Antunes A."/>
            <person name="Alam I."/>
            <person name="El Dorry H."/>
            <person name="Siam R."/>
            <person name="Robertson A."/>
            <person name="Bajic V.B."/>
            <person name="Stingl U."/>
        </authorList>
    </citation>
    <scope>NUCLEOTIDE SEQUENCE [LARGE SCALE GENOMIC DNA]</scope>
    <source>
        <strain evidence="2 3">SSD-17B</strain>
    </source>
</reference>
<reference evidence="2 3" key="2">
    <citation type="journal article" date="2013" name="PLoS ONE">
        <title>INDIGO - INtegrated Data Warehouse of MIcrobial GenOmes with Examples from the Red Sea Extremophiles.</title>
        <authorList>
            <person name="Alam I."/>
            <person name="Antunes A."/>
            <person name="Kamau A.A."/>
            <person name="Ba Alawi W."/>
            <person name="Kalkatawi M."/>
            <person name="Stingl U."/>
            <person name="Bajic V.B."/>
        </authorList>
    </citation>
    <scope>NUCLEOTIDE SEQUENCE [LARGE SCALE GENOMIC DNA]</scope>
    <source>
        <strain evidence="2 3">SSD-17B</strain>
    </source>
</reference>
<keyword evidence="3" id="KW-1185">Reference proteome</keyword>
<dbReference type="InParanoid" id="U2FKJ9"/>
<dbReference type="EMBL" id="AFNU02000002">
    <property type="protein sequence ID" value="ERJ13330.1"/>
    <property type="molecule type" value="Genomic_DNA"/>
</dbReference>
<dbReference type="PIRSF" id="PIRSF006425">
    <property type="entry name" value="UCP006425_WD40"/>
    <property type="match status" value="1"/>
</dbReference>
<dbReference type="RefSeq" id="WP_008826677.1">
    <property type="nucleotide sequence ID" value="NZ_AFNU02000002.1"/>
</dbReference>
<comment type="caution">
    <text evidence="2">The sequence shown here is derived from an EMBL/GenBank/DDBJ whole genome shotgun (WGS) entry which is preliminary data.</text>
</comment>
<accession>U2FKJ9</accession>
<dbReference type="AlphaFoldDB" id="U2FKJ9"/>
<name>U2FKJ9_9MOLU</name>
<evidence type="ECO:0000313" key="3">
    <source>
        <dbReference type="Proteomes" id="UP000005707"/>
    </source>
</evidence>
<dbReference type="InterPro" id="IPR019198">
    <property type="entry name" value="Beta_propeller_containing"/>
</dbReference>
<dbReference type="Pfam" id="PF09826">
    <property type="entry name" value="Beta_propel"/>
    <property type="match status" value="1"/>
</dbReference>
<dbReference type="eggNOG" id="COG4880">
    <property type="taxonomic scope" value="Bacteria"/>
</dbReference>
<sequence>MEQLIIIIVSLFVCLGFIVLSYFKLRKGFMRKGLMITLGIVSTALILSIGYKVQNEEVLTPSKLNTVGSEENLIKMINEYRETSNQHYFWGIDNFVTADGVMEQYMVDSPTSGGYDKSVDYSKTNTQVDGVDEADIVKTDGRYLYEVGYNEVFIVSAYPEDSLGLDKTIDYQEQNFTPSELYIDDDYLVVLGVYREEIKVEYKKHNKDDETDSSDIEYYTTYETNARIYVYDKQNNFEQIHTIDLDGYTLSSRKIGSQLYIITRKHINIEMKNTKKIAPDYTIDGTRKQVDYEDMYFIDHTNPDNFINIASLDLNHIGESIDIFTLLGSGRNIYMSKENLYIVENQYNYSLLDRVTNNTVESTKSVISKLRLNEGKTEYVATATVPGTIINQFSMDEHEGNFRIATTSGNTWDETSKNNLYILDEDMNRLGEVTGLAKGERIKSSRFVGDRIYIITFRQIDPFFVIDASNSNKPEVLGELKIPGFSTYLHPYDQNHVIGFGFEGNNEGRITGLKMALYDVTDPTNPIEKHKETFLYEDYGYSHSDVTYNHKALLFNKQKNVLAFPLSGREYRTVTISENGKTYQETRTYFKQNYVVYGLNPETGFTKRGEITHFEPNENSHSYRIERGVYIENFLYTVSKGKVQINELSTLDYIDELSLPVSKQNHYYYFK</sequence>
<dbReference type="STRING" id="1033810.HLPCO_000959"/>
<dbReference type="OrthoDB" id="9778998at2"/>
<keyword evidence="1" id="KW-1133">Transmembrane helix</keyword>
<keyword evidence="1" id="KW-0812">Transmembrane</keyword>
<feature type="transmembrane region" description="Helical" evidence="1">
    <location>
        <begin position="35"/>
        <end position="53"/>
    </location>
</feature>
<evidence type="ECO:0000313" key="2">
    <source>
        <dbReference type="EMBL" id="ERJ13330.1"/>
    </source>
</evidence>